<dbReference type="PROSITE" id="PS51217">
    <property type="entry name" value="UVRD_HELICASE_CTER"/>
    <property type="match status" value="1"/>
</dbReference>
<comment type="similarity">
    <text evidence="1">Belongs to the helicase family. UvrD subfamily.</text>
</comment>
<keyword evidence="5 11" id="KW-0067">ATP-binding</keyword>
<keyword evidence="7" id="KW-0413">Isomerase</keyword>
<dbReference type="GO" id="GO:0003677">
    <property type="term" value="F:DNA binding"/>
    <property type="evidence" value="ECO:0007669"/>
    <property type="project" value="UniProtKB-KW"/>
</dbReference>
<evidence type="ECO:0000256" key="8">
    <source>
        <dbReference type="ARBA" id="ARBA00034617"/>
    </source>
</evidence>
<evidence type="ECO:0000256" key="3">
    <source>
        <dbReference type="ARBA" id="ARBA00022801"/>
    </source>
</evidence>
<evidence type="ECO:0000259" key="12">
    <source>
        <dbReference type="PROSITE" id="PS51198"/>
    </source>
</evidence>
<comment type="catalytic activity">
    <reaction evidence="10">
        <text>ATP + H2O = ADP + phosphate + H(+)</text>
        <dbReference type="Rhea" id="RHEA:13065"/>
        <dbReference type="ChEBI" id="CHEBI:15377"/>
        <dbReference type="ChEBI" id="CHEBI:15378"/>
        <dbReference type="ChEBI" id="CHEBI:30616"/>
        <dbReference type="ChEBI" id="CHEBI:43474"/>
        <dbReference type="ChEBI" id="CHEBI:456216"/>
        <dbReference type="EC" id="5.6.2.4"/>
    </reaction>
</comment>
<organism evidence="14 15">
    <name type="scientific">Candidatus Giovannonibacteria bacterium RIFCSPLOWO2_01_FULL_45_34</name>
    <dbReference type="NCBI Taxonomy" id="1798351"/>
    <lineage>
        <taxon>Bacteria</taxon>
        <taxon>Candidatus Giovannoniibacteriota</taxon>
    </lineage>
</organism>
<name>A0A1F5WY10_9BACT</name>
<dbReference type="Gene3D" id="1.10.10.160">
    <property type="match status" value="1"/>
</dbReference>
<keyword evidence="3 11" id="KW-0378">Hydrolase</keyword>
<dbReference type="Gene3D" id="1.10.486.10">
    <property type="entry name" value="PCRA, domain 4"/>
    <property type="match status" value="1"/>
</dbReference>
<evidence type="ECO:0000313" key="15">
    <source>
        <dbReference type="Proteomes" id="UP000178114"/>
    </source>
</evidence>
<gene>
    <name evidence="14" type="ORF">A2930_02785</name>
</gene>
<evidence type="ECO:0000256" key="1">
    <source>
        <dbReference type="ARBA" id="ARBA00009922"/>
    </source>
</evidence>
<evidence type="ECO:0000256" key="10">
    <source>
        <dbReference type="ARBA" id="ARBA00048988"/>
    </source>
</evidence>
<sequence>MPDLSLNKEQERAVRTTDGPVLVIAGAGAGKTKVITERVRLLIESGVSPERILAVTFTNKAAGEMKERIGNWKLEIGNSANPPFIGTFHALGLLLIKENLEKLGIPKNFTIIDEDDAIKLIKDSLVEIGKDPKDFEPARLKNQISGIRNRLITEEDFVGDGFIGEVLGLVWKLYETKKKQQNFLDFDDMLLKPTLLLIKDKKVRDIYQNRWQYIHIDEYQDTNEVQYILSKILAERHRNILAVGDIDQAIYSWRGADFKNILNFKQDYPDAEVITLEKNYRSTDIILEAANSLILNNKIRLPKKLWTDKKGASAIKIIFAEDEKKEAEMVADEVRALRRAPHQSLSFGKIAVLYRTNAQSRAVEEVFLKKNIPYRIIGGVRFYERRETKDILAYIRLALNENDEVSKKRILNIPPRGIGKTLMQKILAGAILKPTEDRKYADFIRLISEIKEAASKLTLNEFLKNVIKKTGYRGYIDDGTEKGNERWQNVGELLNIADKISMGGGKVEDFLEHVALFAADDKYDAPAGNQSAGEKISLMTMHAAKGLEFDAVFVVGLEEGLFPHSLSMEPGDLEEERRLCYVAITRAKTHLYLTYAAQRTLFGERAANLPSRFLKEIPEHLAEYIASQNNIDDGGFSENIIEY</sequence>
<feature type="binding site" evidence="11">
    <location>
        <begin position="25"/>
        <end position="32"/>
    </location>
    <ligand>
        <name>ATP</name>
        <dbReference type="ChEBI" id="CHEBI:30616"/>
    </ligand>
</feature>
<evidence type="ECO:0000256" key="5">
    <source>
        <dbReference type="ARBA" id="ARBA00022840"/>
    </source>
</evidence>
<protein>
    <recommendedName>
        <fullName evidence="9">DNA 3'-5' helicase</fullName>
        <ecNumber evidence="9">5.6.2.4</ecNumber>
    </recommendedName>
</protein>
<dbReference type="GO" id="GO:0000725">
    <property type="term" value="P:recombinational repair"/>
    <property type="evidence" value="ECO:0007669"/>
    <property type="project" value="TreeGrafter"/>
</dbReference>
<dbReference type="SUPFAM" id="SSF52540">
    <property type="entry name" value="P-loop containing nucleoside triphosphate hydrolases"/>
    <property type="match status" value="1"/>
</dbReference>
<dbReference type="Proteomes" id="UP000178114">
    <property type="component" value="Unassembled WGS sequence"/>
</dbReference>
<evidence type="ECO:0000256" key="6">
    <source>
        <dbReference type="ARBA" id="ARBA00023125"/>
    </source>
</evidence>
<dbReference type="GO" id="GO:0005829">
    <property type="term" value="C:cytosol"/>
    <property type="evidence" value="ECO:0007669"/>
    <property type="project" value="TreeGrafter"/>
</dbReference>
<dbReference type="Gene3D" id="3.40.50.300">
    <property type="entry name" value="P-loop containing nucleotide triphosphate hydrolases"/>
    <property type="match status" value="2"/>
</dbReference>
<dbReference type="InterPro" id="IPR027417">
    <property type="entry name" value="P-loop_NTPase"/>
</dbReference>
<evidence type="ECO:0000256" key="4">
    <source>
        <dbReference type="ARBA" id="ARBA00022806"/>
    </source>
</evidence>
<evidence type="ECO:0000313" key="14">
    <source>
        <dbReference type="EMBL" id="OGF80532.1"/>
    </source>
</evidence>
<dbReference type="Pfam" id="PF00580">
    <property type="entry name" value="UvrD-helicase"/>
    <property type="match status" value="1"/>
</dbReference>
<dbReference type="EC" id="5.6.2.4" evidence="9"/>
<dbReference type="CDD" id="cd17932">
    <property type="entry name" value="DEXQc_UvrD"/>
    <property type="match status" value="1"/>
</dbReference>
<evidence type="ECO:0000256" key="11">
    <source>
        <dbReference type="PROSITE-ProRule" id="PRU00560"/>
    </source>
</evidence>
<dbReference type="GO" id="GO:0016887">
    <property type="term" value="F:ATP hydrolysis activity"/>
    <property type="evidence" value="ECO:0007669"/>
    <property type="project" value="RHEA"/>
</dbReference>
<comment type="catalytic activity">
    <reaction evidence="8">
        <text>Couples ATP hydrolysis with the unwinding of duplex DNA by translocating in the 3'-5' direction.</text>
        <dbReference type="EC" id="5.6.2.4"/>
    </reaction>
</comment>
<comment type="caution">
    <text evidence="14">The sequence shown here is derived from an EMBL/GenBank/DDBJ whole genome shotgun (WGS) entry which is preliminary data.</text>
</comment>
<feature type="domain" description="UvrD-like helicase C-terminal" evidence="13">
    <location>
        <begin position="284"/>
        <end position="546"/>
    </location>
</feature>
<keyword evidence="2 11" id="KW-0547">Nucleotide-binding</keyword>
<dbReference type="InterPro" id="IPR013986">
    <property type="entry name" value="DExx_box_DNA_helicase_dom_sf"/>
</dbReference>
<keyword evidence="6" id="KW-0238">DNA-binding</keyword>
<evidence type="ECO:0000256" key="2">
    <source>
        <dbReference type="ARBA" id="ARBA00022741"/>
    </source>
</evidence>
<evidence type="ECO:0000256" key="7">
    <source>
        <dbReference type="ARBA" id="ARBA00023235"/>
    </source>
</evidence>
<dbReference type="GO" id="GO:0043138">
    <property type="term" value="F:3'-5' DNA helicase activity"/>
    <property type="evidence" value="ECO:0007669"/>
    <property type="project" value="UniProtKB-EC"/>
</dbReference>
<feature type="domain" description="UvrD-like helicase ATP-binding" evidence="12">
    <location>
        <begin position="4"/>
        <end position="283"/>
    </location>
</feature>
<dbReference type="InterPro" id="IPR014017">
    <property type="entry name" value="DNA_helicase_UvrD-like_C"/>
</dbReference>
<dbReference type="STRING" id="1798351.A2930_02785"/>
<dbReference type="InterPro" id="IPR014016">
    <property type="entry name" value="UvrD-like_ATP-bd"/>
</dbReference>
<proteinExistence type="inferred from homology"/>
<dbReference type="InterPro" id="IPR000212">
    <property type="entry name" value="DNA_helicase_UvrD/REP"/>
</dbReference>
<dbReference type="EMBL" id="MFID01000035">
    <property type="protein sequence ID" value="OGF80532.1"/>
    <property type="molecule type" value="Genomic_DNA"/>
</dbReference>
<dbReference type="PANTHER" id="PTHR11070:SF2">
    <property type="entry name" value="ATP-DEPENDENT DNA HELICASE SRS2"/>
    <property type="match status" value="1"/>
</dbReference>
<dbReference type="PANTHER" id="PTHR11070">
    <property type="entry name" value="UVRD / RECB / PCRA DNA HELICASE FAMILY MEMBER"/>
    <property type="match status" value="1"/>
</dbReference>
<keyword evidence="4 11" id="KW-0347">Helicase</keyword>
<reference evidence="14 15" key="1">
    <citation type="journal article" date="2016" name="Nat. Commun.">
        <title>Thousands of microbial genomes shed light on interconnected biogeochemical processes in an aquifer system.</title>
        <authorList>
            <person name="Anantharaman K."/>
            <person name="Brown C.T."/>
            <person name="Hug L.A."/>
            <person name="Sharon I."/>
            <person name="Castelle C.J."/>
            <person name="Probst A.J."/>
            <person name="Thomas B.C."/>
            <person name="Singh A."/>
            <person name="Wilkins M.J."/>
            <person name="Karaoz U."/>
            <person name="Brodie E.L."/>
            <person name="Williams K.H."/>
            <person name="Hubbard S.S."/>
            <person name="Banfield J.F."/>
        </authorList>
    </citation>
    <scope>NUCLEOTIDE SEQUENCE [LARGE SCALE GENOMIC DNA]</scope>
</reference>
<evidence type="ECO:0000256" key="9">
    <source>
        <dbReference type="ARBA" id="ARBA00034808"/>
    </source>
</evidence>
<dbReference type="Pfam" id="PF13361">
    <property type="entry name" value="UvrD_C"/>
    <property type="match status" value="1"/>
</dbReference>
<accession>A0A1F5WY10</accession>
<evidence type="ECO:0000259" key="13">
    <source>
        <dbReference type="PROSITE" id="PS51217"/>
    </source>
</evidence>
<dbReference type="AlphaFoldDB" id="A0A1F5WY10"/>
<dbReference type="GO" id="GO:0005524">
    <property type="term" value="F:ATP binding"/>
    <property type="evidence" value="ECO:0007669"/>
    <property type="project" value="UniProtKB-UniRule"/>
</dbReference>
<dbReference type="CDD" id="cd18807">
    <property type="entry name" value="SF1_C_UvrD"/>
    <property type="match status" value="1"/>
</dbReference>
<dbReference type="PROSITE" id="PS51198">
    <property type="entry name" value="UVRD_HELICASE_ATP_BIND"/>
    <property type="match status" value="1"/>
</dbReference>